<name>A0A1A8VYQ7_PLAMA</name>
<dbReference type="PRINTS" id="PR00114">
    <property type="entry name" value="STPHPHTASE"/>
</dbReference>
<dbReference type="Proteomes" id="UP000078597">
    <property type="component" value="Unassembled WGS sequence"/>
</dbReference>
<keyword evidence="3" id="KW-0464">Manganese</keyword>
<comment type="similarity">
    <text evidence="4">Belongs to the PPP phosphatase family.</text>
</comment>
<dbReference type="SMART" id="SM00156">
    <property type="entry name" value="PP2Ac"/>
    <property type="match status" value="1"/>
</dbReference>
<dbReference type="InterPro" id="IPR004843">
    <property type="entry name" value="Calcineurin-like_PHP"/>
</dbReference>
<keyword evidence="1" id="KW-0479">Metal-binding</keyword>
<proteinExistence type="inferred from homology"/>
<evidence type="ECO:0000256" key="3">
    <source>
        <dbReference type="ARBA" id="ARBA00023211"/>
    </source>
</evidence>
<dbReference type="InterPro" id="IPR006186">
    <property type="entry name" value="Ser/Thr-sp_prot-phosphatase"/>
</dbReference>
<evidence type="ECO:0000256" key="1">
    <source>
        <dbReference type="ARBA" id="ARBA00022723"/>
    </source>
</evidence>
<feature type="compositionally biased region" description="Polar residues" evidence="5">
    <location>
        <begin position="84"/>
        <end position="105"/>
    </location>
</feature>
<dbReference type="SUPFAM" id="SSF56300">
    <property type="entry name" value="Metallo-dependent phosphatases"/>
    <property type="match status" value="1"/>
</dbReference>
<protein>
    <recommendedName>
        <fullName evidence="4">Serine/threonine-protein phosphatase</fullName>
        <ecNumber evidence="4">3.1.3.16</ecNumber>
    </recommendedName>
</protein>
<dbReference type="InterPro" id="IPR029052">
    <property type="entry name" value="Metallo-depent_PP-like"/>
</dbReference>
<reference evidence="8" key="1">
    <citation type="submission" date="2016-05" db="EMBL/GenBank/DDBJ databases">
        <authorList>
            <person name="Naeem Raeece"/>
        </authorList>
    </citation>
    <scope>NUCLEOTIDE SEQUENCE [LARGE SCALE GENOMIC DNA]</scope>
</reference>
<organism evidence="7 8">
    <name type="scientific">Plasmodium malariae</name>
    <dbReference type="NCBI Taxonomy" id="5858"/>
    <lineage>
        <taxon>Eukaryota</taxon>
        <taxon>Sar</taxon>
        <taxon>Alveolata</taxon>
        <taxon>Apicomplexa</taxon>
        <taxon>Aconoidasida</taxon>
        <taxon>Haemosporida</taxon>
        <taxon>Plasmodiidae</taxon>
        <taxon>Plasmodium</taxon>
        <taxon>Plasmodium (Plasmodium)</taxon>
    </lineage>
</organism>
<evidence type="ECO:0000256" key="4">
    <source>
        <dbReference type="RuleBase" id="RU004273"/>
    </source>
</evidence>
<dbReference type="EMBL" id="FLQW01000457">
    <property type="protein sequence ID" value="SBS83993.1"/>
    <property type="molecule type" value="Genomic_DNA"/>
</dbReference>
<dbReference type="Pfam" id="PF00149">
    <property type="entry name" value="Metallophos"/>
    <property type="match status" value="1"/>
</dbReference>
<dbReference type="AlphaFoldDB" id="A0A1A8VYQ7"/>
<evidence type="ECO:0000256" key="2">
    <source>
        <dbReference type="ARBA" id="ARBA00022801"/>
    </source>
</evidence>
<feature type="region of interest" description="Disordered" evidence="5">
    <location>
        <begin position="84"/>
        <end position="142"/>
    </location>
</feature>
<feature type="compositionally biased region" description="Polar residues" evidence="5">
    <location>
        <begin position="112"/>
        <end position="129"/>
    </location>
</feature>
<evidence type="ECO:0000313" key="7">
    <source>
        <dbReference type="EMBL" id="SBS83993.1"/>
    </source>
</evidence>
<dbReference type="InterPro" id="IPR047129">
    <property type="entry name" value="PPA2-like"/>
</dbReference>
<accession>A0A1A8VYQ7</accession>
<dbReference type="EC" id="3.1.3.16" evidence="4"/>
<comment type="catalytic activity">
    <reaction evidence="4">
        <text>O-phospho-L-threonyl-[protein] + H2O = L-threonyl-[protein] + phosphate</text>
        <dbReference type="Rhea" id="RHEA:47004"/>
        <dbReference type="Rhea" id="RHEA-COMP:11060"/>
        <dbReference type="Rhea" id="RHEA-COMP:11605"/>
        <dbReference type="ChEBI" id="CHEBI:15377"/>
        <dbReference type="ChEBI" id="CHEBI:30013"/>
        <dbReference type="ChEBI" id="CHEBI:43474"/>
        <dbReference type="ChEBI" id="CHEBI:61977"/>
        <dbReference type="EC" id="3.1.3.16"/>
    </reaction>
</comment>
<keyword evidence="2 4" id="KW-0378">Hydrolase</keyword>
<gene>
    <name evidence="7" type="ORF">PMALA_008540</name>
</gene>
<dbReference type="Gene3D" id="3.60.21.10">
    <property type="match status" value="1"/>
</dbReference>
<dbReference type="CDD" id="cd07415">
    <property type="entry name" value="MPP_PP2A_PP4_PP6"/>
    <property type="match status" value="1"/>
</dbReference>
<evidence type="ECO:0000313" key="8">
    <source>
        <dbReference type="Proteomes" id="UP000078597"/>
    </source>
</evidence>
<evidence type="ECO:0000259" key="6">
    <source>
        <dbReference type="PROSITE" id="PS00125"/>
    </source>
</evidence>
<dbReference type="GO" id="GO:0004722">
    <property type="term" value="F:protein serine/threonine phosphatase activity"/>
    <property type="evidence" value="ECO:0007669"/>
    <property type="project" value="UniProtKB-EC"/>
</dbReference>
<dbReference type="VEuPathDB" id="PlasmoDB:PmUG01_07036900"/>
<dbReference type="GO" id="GO:0046872">
    <property type="term" value="F:metal ion binding"/>
    <property type="evidence" value="ECO:0007669"/>
    <property type="project" value="UniProtKB-KW"/>
</dbReference>
<evidence type="ECO:0000256" key="5">
    <source>
        <dbReference type="SAM" id="MobiDB-lite"/>
    </source>
</evidence>
<dbReference type="PANTHER" id="PTHR45619">
    <property type="entry name" value="SERINE/THREONINE-PROTEIN PHOSPHATASE PP2A-RELATED"/>
    <property type="match status" value="1"/>
</dbReference>
<feature type="domain" description="Serine/threonine specific protein phosphatases" evidence="6">
    <location>
        <begin position="362"/>
        <end position="367"/>
    </location>
</feature>
<sequence>MSKYELTSRGFLFNNVINSKSNLRHLNKNVEAEIKYLGGKKKEKIGVFGQENCQNRENALYGENCQNRENALYGENCQNRENVPNGENCQNRENVPNGENCQNRENVPYGEISQNGENSQNGEKSLNTKNYERSGKKYNMSNDDEMTISNLQNFTNEGNYTGNENISVKELSDEEVNSENEYNRKIKKNKNSSLNLKELYSYNVNNIDDDISKAKGAQNSSQNDKIYEQFYNKYQEQHTNQNDNLCANLSTRKISYSVDEWISKLLKCELLNIDEIKLMCTLLIDILKEEPNCIQVSAPVTVAGDIHGQFFDLLELFHIGGLPPDVSYLFLGDYVDRGYYSCECFCLVACLKIKYPNKVTILRGNHESRQITKVYGFYDECIRKYNNDNNAWKYLTDAFDYLPLTAIINKEIFCDHGGISPYVQTIQEINSLNRFKEIPQEGAICDLLWSDPAGPEDDVSEGWKVSPRGAGVLFNEDKTNTFLHMNNLSCICRAHQLVQEGFQWMHNDKVVTIFSAPNYCYRCGNSASLMIVDEFMEKDFITFNTAPLRANAQALRRSVHYML</sequence>
<dbReference type="PROSITE" id="PS00125">
    <property type="entry name" value="SER_THR_PHOSPHATASE"/>
    <property type="match status" value="1"/>
</dbReference>